<accession>A0A212JTH6</accession>
<dbReference type="PANTHER" id="PTHR33529">
    <property type="entry name" value="SLR0882 PROTEIN-RELATED"/>
    <property type="match status" value="1"/>
</dbReference>
<proteinExistence type="predicted"/>
<keyword evidence="5 6" id="KW-0472">Membrane</keyword>
<keyword evidence="3 6" id="KW-0812">Transmembrane</keyword>
<keyword evidence="4 6" id="KW-1133">Transmembrane helix</keyword>
<feature type="transmembrane region" description="Helical" evidence="6">
    <location>
        <begin position="340"/>
        <end position="362"/>
    </location>
</feature>
<evidence type="ECO:0000256" key="4">
    <source>
        <dbReference type="ARBA" id="ARBA00022989"/>
    </source>
</evidence>
<comment type="subcellular location">
    <subcellularLocation>
        <location evidence="1">Cell membrane</location>
        <topology evidence="1">Multi-pass membrane protein</topology>
    </subcellularLocation>
</comment>
<evidence type="ECO:0000313" key="7">
    <source>
        <dbReference type="EMBL" id="SBW02732.1"/>
    </source>
</evidence>
<keyword evidence="2" id="KW-1003">Cell membrane</keyword>
<dbReference type="GO" id="GO:0055085">
    <property type="term" value="P:transmembrane transport"/>
    <property type="evidence" value="ECO:0007669"/>
    <property type="project" value="InterPro"/>
</dbReference>
<name>A0A212JTH6_9PROT</name>
<dbReference type="InterPro" id="IPR030923">
    <property type="entry name" value="LptG"/>
</dbReference>
<organism evidence="7">
    <name type="scientific">uncultured Alphaproteobacteria bacterium</name>
    <dbReference type="NCBI Taxonomy" id="91750"/>
    <lineage>
        <taxon>Bacteria</taxon>
        <taxon>Pseudomonadati</taxon>
        <taxon>Pseudomonadota</taxon>
        <taxon>Alphaproteobacteria</taxon>
        <taxon>environmental samples</taxon>
    </lineage>
</organism>
<evidence type="ECO:0000256" key="5">
    <source>
        <dbReference type="ARBA" id="ARBA00023136"/>
    </source>
</evidence>
<reference evidence="7" key="1">
    <citation type="submission" date="2016-04" db="EMBL/GenBank/DDBJ databases">
        <authorList>
            <person name="Evans L.H."/>
            <person name="Alamgir A."/>
            <person name="Owens N."/>
            <person name="Weber N.D."/>
            <person name="Virtaneva K."/>
            <person name="Barbian K."/>
            <person name="Babar A."/>
            <person name="Rosenke K."/>
        </authorList>
    </citation>
    <scope>NUCLEOTIDE SEQUENCE</scope>
    <source>
        <strain evidence="7">86</strain>
    </source>
</reference>
<feature type="transmembrane region" description="Helical" evidence="6">
    <location>
        <begin position="310"/>
        <end position="328"/>
    </location>
</feature>
<feature type="transmembrane region" description="Helical" evidence="6">
    <location>
        <begin position="12"/>
        <end position="33"/>
    </location>
</feature>
<dbReference type="GO" id="GO:0043190">
    <property type="term" value="C:ATP-binding cassette (ABC) transporter complex"/>
    <property type="evidence" value="ECO:0007669"/>
    <property type="project" value="InterPro"/>
</dbReference>
<protein>
    <submittedName>
        <fullName evidence="7">Putative permease</fullName>
    </submittedName>
</protein>
<evidence type="ECO:0000256" key="1">
    <source>
        <dbReference type="ARBA" id="ARBA00004651"/>
    </source>
</evidence>
<evidence type="ECO:0000256" key="3">
    <source>
        <dbReference type="ARBA" id="ARBA00022692"/>
    </source>
</evidence>
<feature type="transmembrane region" description="Helical" evidence="6">
    <location>
        <begin position="101"/>
        <end position="124"/>
    </location>
</feature>
<gene>
    <name evidence="7" type="ORF">KL86APRO_11634</name>
</gene>
<evidence type="ECO:0000256" key="6">
    <source>
        <dbReference type="SAM" id="Phobius"/>
    </source>
</evidence>
<dbReference type="NCBIfam" id="TIGR04408">
    <property type="entry name" value="LptG_lptG"/>
    <property type="match status" value="1"/>
</dbReference>
<dbReference type="PANTHER" id="PTHR33529:SF2">
    <property type="entry name" value="LIPOPOLYSACCHARIDE EXPORT SYSTEM PERMEASE PROTEIN LPTG"/>
    <property type="match status" value="1"/>
</dbReference>
<feature type="transmembrane region" description="Helical" evidence="6">
    <location>
        <begin position="276"/>
        <end position="298"/>
    </location>
</feature>
<evidence type="ECO:0000256" key="2">
    <source>
        <dbReference type="ARBA" id="ARBA00022475"/>
    </source>
</evidence>
<feature type="transmembrane region" description="Helical" evidence="6">
    <location>
        <begin position="62"/>
        <end position="81"/>
    </location>
</feature>
<dbReference type="Pfam" id="PF03739">
    <property type="entry name" value="LptF_LptG"/>
    <property type="match status" value="1"/>
</dbReference>
<dbReference type="GO" id="GO:0015920">
    <property type="term" value="P:lipopolysaccharide transport"/>
    <property type="evidence" value="ECO:0007669"/>
    <property type="project" value="TreeGrafter"/>
</dbReference>
<dbReference type="EMBL" id="FLUO01000001">
    <property type="protein sequence ID" value="SBW02732.1"/>
    <property type="molecule type" value="Genomic_DNA"/>
</dbReference>
<dbReference type="InterPro" id="IPR005495">
    <property type="entry name" value="LptG/LptF_permease"/>
</dbReference>
<sequence length="367" mass="39833">MRLSPIISLYVARNFALAFLFTLLGIIGVTLLFDSIELLRRMNGEGGLGVVLEMAVLKMPQMLATVLPFAVMLGAMIAFWRLTRTNELVVIRAVGVSAWQFLAPVLIVVTLFGAFNLAVLNPVGAAMYREYERMEDALKMRGDNPLSFSSGGGLWMREATPQGGQAVIHADGVRQRGGELTMRGVSVLSLGSDGRLIGRYEAEEGAIHDRTLLLADVWILKAGEPSRHAAELRQPTTLTLGKIQEKFSSPASLSFWELPGFIKFFESAGFSAHRHLLAWHALLASPLLLVAMVFVAAVFSLNPNVRKGGLLARVVAGVGVGFGFYFFTRVTYALGISSSLPVFLAAWSPVVVTLLISLAVVFHQEDG</sequence>
<dbReference type="AlphaFoldDB" id="A0A212JTH6"/>